<dbReference type="EMBL" id="LNCD01000101">
    <property type="protein sequence ID" value="KWV47885.1"/>
    <property type="molecule type" value="Genomic_DNA"/>
</dbReference>
<evidence type="ECO:0000259" key="1">
    <source>
        <dbReference type="Pfam" id="PF21834"/>
    </source>
</evidence>
<accession>A0A125Q6H1</accession>
<comment type="caution">
    <text evidence="2">The sequence shown here is derived from an EMBL/GenBank/DDBJ whole genome shotgun (WGS) entry which is preliminary data.</text>
</comment>
<evidence type="ECO:0000313" key="2">
    <source>
        <dbReference type="EMBL" id="KWV47885.1"/>
    </source>
</evidence>
<gene>
    <name evidence="2" type="ORF">AS026_12435</name>
</gene>
<keyword evidence="3" id="KW-1185">Reference proteome</keyword>
<dbReference type="OrthoDB" id="8403803at2"/>
<name>A0A125Q6H1_9HYPH</name>
<feature type="domain" description="DUF6894" evidence="1">
    <location>
        <begin position="3"/>
        <end position="70"/>
    </location>
</feature>
<dbReference type="Proteomes" id="UP000068164">
    <property type="component" value="Unassembled WGS sequence"/>
</dbReference>
<dbReference type="InterPro" id="IPR054189">
    <property type="entry name" value="DUF6894"/>
</dbReference>
<protein>
    <recommendedName>
        <fullName evidence="1">DUF6894 domain-containing protein</fullName>
    </recommendedName>
</protein>
<dbReference type="RefSeq" id="WP_062371883.1">
    <property type="nucleotide sequence ID" value="NZ_LNCD01000101.1"/>
</dbReference>
<reference evidence="2 3" key="1">
    <citation type="submission" date="2015-11" db="EMBL/GenBank/DDBJ databases">
        <title>Draft Genome Sequence of the Strain BR 10423 (Rhizobium sp.) isolated from nodules of Mimosa pudica.</title>
        <authorList>
            <person name="Barauna A.C."/>
            <person name="Zilli J.E."/>
            <person name="Simoes-Araujo J.L."/>
            <person name="Reis V.M."/>
            <person name="James E.K."/>
            <person name="Reis F.B.Jr."/>
            <person name="Rouws L.F."/>
            <person name="Passos S.R."/>
            <person name="Gois S.R."/>
        </authorList>
    </citation>
    <scope>NUCLEOTIDE SEQUENCE [LARGE SCALE GENOMIC DNA]</scope>
    <source>
        <strain evidence="2 3">BR10423</strain>
    </source>
</reference>
<dbReference type="Pfam" id="PF21834">
    <property type="entry name" value="DUF6894"/>
    <property type="match status" value="1"/>
</dbReference>
<sequence length="83" mass="9262">MTRFYFRTGPTDTPWQDEEGYEFPDLPAALDEAKRLVAEMAIDGIPTATGEPLEVEIYNPDRVKIVSVSLHLCIEYAGGDSEI</sequence>
<proteinExistence type="predicted"/>
<evidence type="ECO:0000313" key="3">
    <source>
        <dbReference type="Proteomes" id="UP000068164"/>
    </source>
</evidence>
<organism evidence="2 3">
    <name type="scientific">Rhizobium altiplani</name>
    <dbReference type="NCBI Taxonomy" id="1864509"/>
    <lineage>
        <taxon>Bacteria</taxon>
        <taxon>Pseudomonadati</taxon>
        <taxon>Pseudomonadota</taxon>
        <taxon>Alphaproteobacteria</taxon>
        <taxon>Hyphomicrobiales</taxon>
        <taxon>Rhizobiaceae</taxon>
        <taxon>Rhizobium/Agrobacterium group</taxon>
        <taxon>Rhizobium</taxon>
    </lineage>
</organism>
<dbReference type="AlphaFoldDB" id="A0A125Q6H1"/>